<evidence type="ECO:0000313" key="2">
    <source>
        <dbReference type="EMBL" id="SPC86737.1"/>
    </source>
</evidence>
<name>A0A2N9F734_FAGSY</name>
<sequence length="1069" mass="121612">MAEEASKLRGLEARVAALETKFNFLLQFMRRMTEQMEERKKAMISKRREEIYPALSLTEPRQFQPLPIPVPQLYALLVKKKMITPVGQRTRIGPQPKDYNKDLTCEYHQGEVGHTVENCRVLRHRIQDLLDQGVLKFRIEGVINSIEIEKSDEVDIISTKIPWEPLCHETKKQRLLTTREESTKVGICEYRSGAQNHNLRSHEEIKKEIASLMMKGLRTNFQARMERIKEDFEEFCEKKKEELGKLTPATPPGDVQARSSGHPIRYQRKDHASDSFSIYGSVFRESSKRGDPGKPKMEEEVVGNLTSGLGGITRSGRCYTPEELEKRRKEIGKAGRGSRKDKGSRRRGCGFLKDNQEQKTLLKVLNEAYVPEDITGPSFENMVTSILVTNQLTFSDDELPPEGSGHVKALYISVKTNDRIVSRVLIDNGSALNICPLSTLEKLDIDPTRVRVTSMVVRAFDGTRREVPSSLHQKMKLIIGNQLVTILAEEPISIYNDGEIPYIDGCASEEASFHSFEFVTVIHRVAAVELRLSRAEIMVAREFVKARFQPGQGLGCANQGRTAIVTLEGNKDRYGLGYTPTRKDRQIAYEARRQRAAAKLRGEKWPEKKMVIPHIRTTFPAPTMFQVDEGDVDELALLFAEDLSVNATTMEGDSTALPIRPDQCEEVDIEGLLDEEDLKGYRIEEETFDEDTGEDADISDLLPHLMISRGLETLEFEMFCEHEDPGSHLQRYRKKMALYTDNEILMISMFHESLLECAVAWFYQLRNIACWEDLARAFLDRYHHNLETPPVKSPSNITTTTTEEEYAGPMVEGLSIHTIAKEEDSTTPPTRHCQQGEEAKMWTCVPLLQRDYTQNLKRSPRLRKLTTKTNCSLDNIDNSDEEIELPNDILEALERQDEGSKPNIEELEIINLADEGEEPREVKIGTRCTAEQKEALIALLREFHEIFAWSYQDMPGLDTDIVVHKIPLKPECKPVKQALRRMKPEVILKIKEEVEKQLKAGFLSTVMRINKHVPVGPITRARSKKIKEALNGLIQDIWADSTTGHSKLGPKEQERVINLIQATDGADHA</sequence>
<gene>
    <name evidence="2" type="ORF">FSB_LOCUS14619</name>
</gene>
<protein>
    <recommendedName>
        <fullName evidence="3">G-patch domain-containing protein</fullName>
    </recommendedName>
</protein>
<dbReference type="CDD" id="cd00303">
    <property type="entry name" value="retropepsin_like"/>
    <property type="match status" value="1"/>
</dbReference>
<feature type="compositionally biased region" description="Basic and acidic residues" evidence="1">
    <location>
        <begin position="328"/>
        <end position="341"/>
    </location>
</feature>
<feature type="region of interest" description="Disordered" evidence="1">
    <location>
        <begin position="328"/>
        <end position="350"/>
    </location>
</feature>
<dbReference type="SUPFAM" id="SSF56672">
    <property type="entry name" value="DNA/RNA polymerases"/>
    <property type="match status" value="1"/>
</dbReference>
<dbReference type="InterPro" id="IPR043502">
    <property type="entry name" value="DNA/RNA_pol_sf"/>
</dbReference>
<evidence type="ECO:0000256" key="1">
    <source>
        <dbReference type="SAM" id="MobiDB-lite"/>
    </source>
</evidence>
<dbReference type="PANTHER" id="PTHR32108:SF9">
    <property type="entry name" value="REVERSE TRANSCRIPTASE RNASE H-LIKE DOMAIN-CONTAINING PROTEIN"/>
    <property type="match status" value="1"/>
</dbReference>
<accession>A0A2N9F734</accession>
<dbReference type="Gene3D" id="3.10.10.10">
    <property type="entry name" value="HIV Type 1 Reverse Transcriptase, subunit A, domain 1"/>
    <property type="match status" value="1"/>
</dbReference>
<dbReference type="PANTHER" id="PTHR32108">
    <property type="entry name" value="DNA-DIRECTED RNA POLYMERASE SUBUNIT ALPHA"/>
    <property type="match status" value="1"/>
</dbReference>
<reference evidence="2" key="1">
    <citation type="submission" date="2018-02" db="EMBL/GenBank/DDBJ databases">
        <authorList>
            <person name="Cohen D.B."/>
            <person name="Kent A.D."/>
        </authorList>
    </citation>
    <scope>NUCLEOTIDE SEQUENCE</scope>
</reference>
<dbReference type="EMBL" id="OIVN01000873">
    <property type="protein sequence ID" value="SPC86737.1"/>
    <property type="molecule type" value="Genomic_DNA"/>
</dbReference>
<evidence type="ECO:0008006" key="3">
    <source>
        <dbReference type="Google" id="ProtNLM"/>
    </source>
</evidence>
<organism evidence="2">
    <name type="scientific">Fagus sylvatica</name>
    <name type="common">Beechnut</name>
    <dbReference type="NCBI Taxonomy" id="28930"/>
    <lineage>
        <taxon>Eukaryota</taxon>
        <taxon>Viridiplantae</taxon>
        <taxon>Streptophyta</taxon>
        <taxon>Embryophyta</taxon>
        <taxon>Tracheophyta</taxon>
        <taxon>Spermatophyta</taxon>
        <taxon>Magnoliopsida</taxon>
        <taxon>eudicotyledons</taxon>
        <taxon>Gunneridae</taxon>
        <taxon>Pentapetalae</taxon>
        <taxon>rosids</taxon>
        <taxon>fabids</taxon>
        <taxon>Fagales</taxon>
        <taxon>Fagaceae</taxon>
        <taxon>Fagus</taxon>
    </lineage>
</organism>
<proteinExistence type="predicted"/>
<dbReference type="AlphaFoldDB" id="A0A2N9F734"/>